<name>A0A5B9QMM9_9BACT</name>
<dbReference type="Gene3D" id="3.30.565.10">
    <property type="entry name" value="Histidine kinase-like ATPase, C-terminal domain"/>
    <property type="match status" value="1"/>
</dbReference>
<dbReference type="PANTHER" id="PTHR35526">
    <property type="entry name" value="ANTI-SIGMA-F FACTOR RSBW-RELATED"/>
    <property type="match status" value="1"/>
</dbReference>
<dbReference type="GO" id="GO:0004674">
    <property type="term" value="F:protein serine/threonine kinase activity"/>
    <property type="evidence" value="ECO:0007669"/>
    <property type="project" value="UniProtKB-KW"/>
</dbReference>
<accession>A0A5B9QMM9</accession>
<dbReference type="PANTHER" id="PTHR35526:SF3">
    <property type="entry name" value="ANTI-SIGMA-F FACTOR RSBW"/>
    <property type="match status" value="1"/>
</dbReference>
<keyword evidence="4" id="KW-1185">Reference proteome</keyword>
<sequence length="138" mass="15511">MTSSPKKQFKRVLPSTLTAYHDFVQEVLSVLEEFGWSKEILFGVHMALEESISNAVRHGNKHDPDKSVHVEGELSENRFYARICDEGSGYDPTEVPDCCDVENLEIPGGRGLALIKAYMTRVEHCENGKCVVLEKLLD</sequence>
<evidence type="ECO:0000313" key="4">
    <source>
        <dbReference type="Proteomes" id="UP000323917"/>
    </source>
</evidence>
<dbReference type="KEGG" id="bgok:Pr1d_25470"/>
<dbReference type="SUPFAM" id="SSF55874">
    <property type="entry name" value="ATPase domain of HSP90 chaperone/DNA topoisomerase II/histidine kinase"/>
    <property type="match status" value="1"/>
</dbReference>
<keyword evidence="3" id="KW-0808">Transferase</keyword>
<organism evidence="3 4">
    <name type="scientific">Bythopirellula goksoeyrii</name>
    <dbReference type="NCBI Taxonomy" id="1400387"/>
    <lineage>
        <taxon>Bacteria</taxon>
        <taxon>Pseudomonadati</taxon>
        <taxon>Planctomycetota</taxon>
        <taxon>Planctomycetia</taxon>
        <taxon>Pirellulales</taxon>
        <taxon>Lacipirellulaceae</taxon>
        <taxon>Bythopirellula</taxon>
    </lineage>
</organism>
<dbReference type="InterPro" id="IPR050267">
    <property type="entry name" value="Anti-sigma-factor_SerPK"/>
</dbReference>
<protein>
    <submittedName>
        <fullName evidence="3">Serine-protein kinase RsbW</fullName>
    </submittedName>
</protein>
<keyword evidence="3" id="KW-0418">Kinase</keyword>
<gene>
    <name evidence="3" type="ORF">Pr1d_25470</name>
</gene>
<keyword evidence="1" id="KW-0723">Serine/threonine-protein kinase</keyword>
<dbReference type="RefSeq" id="WP_148073787.1">
    <property type="nucleotide sequence ID" value="NZ_CP042913.1"/>
</dbReference>
<dbReference type="Proteomes" id="UP000323917">
    <property type="component" value="Chromosome"/>
</dbReference>
<dbReference type="CDD" id="cd16936">
    <property type="entry name" value="HATPase_RsbW-like"/>
    <property type="match status" value="1"/>
</dbReference>
<dbReference type="OrthoDB" id="9792240at2"/>
<evidence type="ECO:0000256" key="1">
    <source>
        <dbReference type="ARBA" id="ARBA00022527"/>
    </source>
</evidence>
<dbReference type="AlphaFoldDB" id="A0A5B9QMM9"/>
<proteinExistence type="predicted"/>
<dbReference type="Pfam" id="PF13581">
    <property type="entry name" value="HATPase_c_2"/>
    <property type="match status" value="1"/>
</dbReference>
<feature type="domain" description="Histidine kinase/HSP90-like ATPase" evidence="2">
    <location>
        <begin position="14"/>
        <end position="134"/>
    </location>
</feature>
<evidence type="ECO:0000259" key="2">
    <source>
        <dbReference type="Pfam" id="PF13581"/>
    </source>
</evidence>
<dbReference type="InterPro" id="IPR036890">
    <property type="entry name" value="HATPase_C_sf"/>
</dbReference>
<reference evidence="3 4" key="1">
    <citation type="submission" date="2019-08" db="EMBL/GenBank/DDBJ databases">
        <title>Deep-cultivation of Planctomycetes and their phenomic and genomic characterization uncovers novel biology.</title>
        <authorList>
            <person name="Wiegand S."/>
            <person name="Jogler M."/>
            <person name="Boedeker C."/>
            <person name="Pinto D."/>
            <person name="Vollmers J."/>
            <person name="Rivas-Marin E."/>
            <person name="Kohn T."/>
            <person name="Peeters S.H."/>
            <person name="Heuer A."/>
            <person name="Rast P."/>
            <person name="Oberbeckmann S."/>
            <person name="Bunk B."/>
            <person name="Jeske O."/>
            <person name="Meyerdierks A."/>
            <person name="Storesund J.E."/>
            <person name="Kallscheuer N."/>
            <person name="Luecker S."/>
            <person name="Lage O.M."/>
            <person name="Pohl T."/>
            <person name="Merkel B.J."/>
            <person name="Hornburger P."/>
            <person name="Mueller R.-W."/>
            <person name="Bruemmer F."/>
            <person name="Labrenz M."/>
            <person name="Spormann A.M."/>
            <person name="Op den Camp H."/>
            <person name="Overmann J."/>
            <person name="Amann R."/>
            <person name="Jetten M.S.M."/>
            <person name="Mascher T."/>
            <person name="Medema M.H."/>
            <person name="Devos D.P."/>
            <person name="Kaster A.-K."/>
            <person name="Ovreas L."/>
            <person name="Rohde M."/>
            <person name="Galperin M.Y."/>
            <person name="Jogler C."/>
        </authorList>
    </citation>
    <scope>NUCLEOTIDE SEQUENCE [LARGE SCALE GENOMIC DNA]</scope>
    <source>
        <strain evidence="3 4">Pr1d</strain>
    </source>
</reference>
<dbReference type="InterPro" id="IPR003594">
    <property type="entry name" value="HATPase_dom"/>
</dbReference>
<evidence type="ECO:0000313" key="3">
    <source>
        <dbReference type="EMBL" id="QEG35253.1"/>
    </source>
</evidence>
<dbReference type="EMBL" id="CP042913">
    <property type="protein sequence ID" value="QEG35253.1"/>
    <property type="molecule type" value="Genomic_DNA"/>
</dbReference>